<feature type="site" description="Cleavage; by viral protease" evidence="1">
    <location>
        <begin position="166"/>
        <end position="167"/>
    </location>
</feature>
<accession>H8PG10</accession>
<comment type="function">
    <text evidence="1">Hexon-linking protein-C: Structural component of the virion that acts as a cement protein on the capsid interior and which glue the peripentonal hexons and group-of-nine hexons together.</text>
</comment>
<name>H8PG10_9ADEN</name>
<protein>
    <recommendedName>
        <fullName evidence="1">Pre-hexon-linking protein VIII</fullName>
    </recommendedName>
    <alternativeName>
        <fullName evidence="1">Pre-protein VIII</fullName>
        <shortName evidence="1">pVIII</shortName>
    </alternativeName>
    <component>
        <recommendedName>
            <fullName evidence="1">Hexon-linking protein-N</fullName>
        </recommendedName>
        <alternativeName>
            <fullName evidence="1">12.1 kDa protein VIII</fullName>
        </alternativeName>
        <alternativeName>
            <fullName evidence="1">Protein VIII-N</fullName>
        </alternativeName>
    </component>
    <component>
        <recommendedName>
            <fullName evidence="1">Hexon-linking protein-C</fullName>
        </recommendedName>
        <alternativeName>
            <fullName evidence="1">7.6 kDa protein VIII</fullName>
        </alternativeName>
        <alternativeName>
            <fullName evidence="1">Protein VIII-C</fullName>
        </alternativeName>
    </component>
</protein>
<dbReference type="GO" id="GO:0042025">
    <property type="term" value="C:host cell nucleus"/>
    <property type="evidence" value="ECO:0007669"/>
    <property type="project" value="UniProtKB-SubCell"/>
</dbReference>
<dbReference type="GO" id="GO:0031423">
    <property type="term" value="F:hexon binding"/>
    <property type="evidence" value="ECO:0007669"/>
    <property type="project" value="InterPro"/>
</dbReference>
<reference evidence="2 3" key="1">
    <citation type="journal article" date="2009" name="PLoS Pathog.">
        <title>Isolation and characterization of adenoviruses persistently shed from the gastrointestinal tract of non-human primates.</title>
        <authorList>
            <person name="Roy S."/>
            <person name="Vandenberghe L.H."/>
            <person name="Kryazhimskiy S."/>
            <person name="Grant R."/>
            <person name="Calcedo R."/>
            <person name="Yuan X."/>
            <person name="Keough M."/>
            <person name="Sandhu A."/>
            <person name="Wang Q."/>
            <person name="Medina-Jaszek C.A."/>
            <person name="Plotkin J.B."/>
            <person name="Wilson J.M."/>
        </authorList>
    </citation>
    <scope>NUCLEOTIDE SEQUENCE [LARGE SCALE GENOMIC DNA]</scope>
</reference>
<comment type="function">
    <text evidence="1">Hexon-linking protein-N: Structural component of the virion that acts as a cement protein on the capsid interior and which glue the peripentonal hexons and group-of-nine hexons together.</text>
</comment>
<feature type="peptide" id="PRO_5011801772" description="Hexon-linking protein-C" evidence="1">
    <location>
        <begin position="167"/>
        <end position="236"/>
    </location>
</feature>
<dbReference type="InterPro" id="IPR000646">
    <property type="entry name" value="Adeno_PVIII"/>
</dbReference>
<keyword evidence="1" id="KW-0946">Virion</keyword>
<feature type="peptide" id="PRO_5011801771" description="Hexon-linking protein-N" evidence="1">
    <location>
        <begin position="1"/>
        <end position="111"/>
    </location>
</feature>
<keyword evidence="1" id="KW-0597">Phosphoprotein</keyword>
<dbReference type="Pfam" id="PF01310">
    <property type="entry name" value="Adeno_PVIII"/>
    <property type="match status" value="1"/>
</dbReference>
<comment type="caution">
    <text evidence="1">Lacks conserved residue(s) required for the propagation of feature annotation.</text>
</comment>
<dbReference type="EMBL" id="FJ025931">
    <property type="protein sequence ID" value="AFD10576.1"/>
    <property type="molecule type" value="Genomic_DNA"/>
</dbReference>
<comment type="similarity">
    <text evidence="1">Belongs to the adenoviridae hexon-linking protein family.</text>
</comment>
<keyword evidence="3" id="KW-1185">Reference proteome</keyword>
<comment type="subcellular location">
    <molecule>Pre-hexon-linking protein VIII</molecule>
    <subcellularLocation>
        <location evidence="1">Host nucleus</location>
    </subcellularLocation>
</comment>
<comment type="subunit">
    <text evidence="1">Interacts with the peripentonal hexons as well as the hexons in the facets. Part of a complex composed of the core-capsid bridging protein, the endosome lysis protein VI and the hexon-linking protein VIII; these interactions bridge the virus core to the capsid.</text>
</comment>
<feature type="modified residue" description="Phosphothreonine; by host" evidence="1">
    <location>
        <position position="64"/>
    </location>
</feature>
<feature type="modified residue" description="Phosphoserine; by host" evidence="1">
    <location>
        <position position="183"/>
    </location>
</feature>
<gene>
    <name evidence="1" type="primary">L4</name>
</gene>
<proteinExistence type="evidence at transcript level"/>
<feature type="chain" id="PRO_5023352928" description="Pre-hexon-linking protein VIII" evidence="1">
    <location>
        <begin position="1"/>
        <end position="236"/>
    </location>
</feature>
<comment type="subcellular location">
    <molecule>Hexon-linking protein-C</molecule>
    <subcellularLocation>
        <location evidence="1">Virion</location>
    </subcellularLocation>
    <text evidence="1">Located on the inner side of the capsid shell. Present in 120 copies per virion.</text>
</comment>
<evidence type="ECO:0000313" key="3">
    <source>
        <dbReference type="Proteomes" id="UP000171189"/>
    </source>
</evidence>
<keyword evidence="1" id="KW-1048">Host nucleus</keyword>
<dbReference type="Proteomes" id="UP000171189">
    <property type="component" value="Segment"/>
</dbReference>
<dbReference type="OrthoDB" id="8443at10239"/>
<feature type="modified residue" description="Phosphoserine; by host" evidence="1">
    <location>
        <position position="129"/>
    </location>
</feature>
<evidence type="ECO:0000256" key="1">
    <source>
        <dbReference type="HAMAP-Rule" id="MF_04049"/>
    </source>
</evidence>
<organism evidence="2 3">
    <name type="scientific">Simian adenovirus 18</name>
    <dbReference type="NCBI Taxonomy" id="909210"/>
    <lineage>
        <taxon>Viruses</taxon>
        <taxon>Varidnaviria</taxon>
        <taxon>Bamfordvirae</taxon>
        <taxon>Preplasmiviricota</taxon>
        <taxon>Polisuviricotina</taxon>
        <taxon>Pharingeaviricetes</taxon>
        <taxon>Rowavirales</taxon>
        <taxon>Adenoviridae</taxon>
        <taxon>Mastadenovirus</taxon>
        <taxon>Mastadenovirus chlorocebi</taxon>
        <taxon>Simian mastadenovirus F</taxon>
    </lineage>
</organism>
<feature type="site" description="Cleavage; by viral protease" evidence="1">
    <location>
        <begin position="111"/>
        <end position="112"/>
    </location>
</feature>
<dbReference type="Gene3D" id="6.10.250.1460">
    <property type="match status" value="1"/>
</dbReference>
<comment type="subcellular location">
    <molecule>Hexon-linking protein-N</molecule>
    <subcellularLocation>
        <location evidence="1">Virion</location>
    </subcellularLocation>
    <text evidence="1">Located on the inner side of the capsid shell. Present in 120 copies per virion.</text>
</comment>
<sequence>MSKDIPTPYMWSYQPQMGLAAGASQDYSSRMNWLSAGPHMIGRVNGIRATRNQILLEQAALTSTPRRQLNPPAWPAAQVYQENPAPTTVLLPRDAEAEVQMTNSGAQLAGGARHVVAPGYRGRPAPYPSGPIKRLIIRGRGIQLNDEVVSSSTGLRPDGVFQLGGAGRSSFTTRQAYLTLQSSSSQPRSGGIGTLQFVEEFVPSVYFNPFSGSPGRYPDSFIPNYDAVSESVDGYD</sequence>
<comment type="PTM">
    <text evidence="1">Cleaved by the viral protease during virion maturation. May cause the middle segment to be shed from the capsid.</text>
</comment>
<keyword evidence="1" id="KW-0426">Late protein</keyword>
<dbReference type="KEGG" id="vg:16791297"/>
<dbReference type="RefSeq" id="YP_008520241.1">
    <property type="nucleotide sequence ID" value="NC_022266.1"/>
</dbReference>
<keyword evidence="1" id="KW-0167">Capsid protein</keyword>
<comment type="induction">
    <text evidence="1">Expressed in the late phase of the viral replicative cycle.</text>
</comment>
<evidence type="ECO:0000313" key="2">
    <source>
        <dbReference type="EMBL" id="AFD10576.1"/>
    </source>
</evidence>
<dbReference type="GO" id="GO:0019028">
    <property type="term" value="C:viral capsid"/>
    <property type="evidence" value="ECO:0007669"/>
    <property type="project" value="UniProtKB-UniRule"/>
</dbReference>
<dbReference type="HAMAP" id="MF_04049">
    <property type="entry name" value="ADV_CAP8"/>
    <property type="match status" value="1"/>
</dbReference>
<comment type="miscellaneous">
    <text evidence="1">All late proteins expressed from the major late promoter are produced by alternative splicing and alternative polyadenylation of the same gene giving rise to non-overlapping ORFs. A leader sequence is present in the N-terminus of all these mRNAs and is recognized by the viral shutoff protein to provide expression although conventional translation via ribosome scanning from the cap has been shut off in the host cell.</text>
</comment>